<feature type="domain" description="LiaF transmembrane" evidence="8">
    <location>
        <begin position="85"/>
        <end position="130"/>
    </location>
</feature>
<dbReference type="Pfam" id="PF04024">
    <property type="entry name" value="PspC"/>
    <property type="match status" value="1"/>
</dbReference>
<dbReference type="InterPro" id="IPR052027">
    <property type="entry name" value="PspC"/>
</dbReference>
<evidence type="ECO:0000256" key="6">
    <source>
        <dbReference type="SAM" id="Phobius"/>
    </source>
</evidence>
<dbReference type="HOGENOM" id="CLU_099432_0_1_10"/>
<dbReference type="eggNOG" id="COG1983">
    <property type="taxonomic scope" value="Bacteria"/>
</dbReference>
<evidence type="ECO:0000256" key="1">
    <source>
        <dbReference type="ARBA" id="ARBA00004162"/>
    </source>
</evidence>
<dbReference type="Proteomes" id="UP000007435">
    <property type="component" value="Chromosome"/>
</dbReference>
<dbReference type="RefSeq" id="WP_013407980.1">
    <property type="nucleotide sequence ID" value="NC_014655.1"/>
</dbReference>
<dbReference type="OrthoDB" id="5772680at2"/>
<keyword evidence="3 6" id="KW-0812">Transmembrane</keyword>
<evidence type="ECO:0000313" key="9">
    <source>
        <dbReference type="EMBL" id="ADQ16930.1"/>
    </source>
</evidence>
<dbReference type="InterPro" id="IPR007168">
    <property type="entry name" value="Phageshock_PspC_N"/>
</dbReference>
<feature type="domain" description="Phage shock protein PspC N-terminal" evidence="7">
    <location>
        <begin position="6"/>
        <end position="56"/>
    </location>
</feature>
<evidence type="ECO:0000256" key="4">
    <source>
        <dbReference type="ARBA" id="ARBA00022989"/>
    </source>
</evidence>
<dbReference type="STRING" id="649349.Lbys_1210"/>
<dbReference type="PANTHER" id="PTHR33885">
    <property type="entry name" value="PHAGE SHOCK PROTEIN C"/>
    <property type="match status" value="1"/>
</dbReference>
<organism evidence="9 10">
    <name type="scientific">Leadbetterella byssophila (strain DSM 17132 / JCM 16389 / KACC 11308 / NBRC 106382 / 4M15)</name>
    <dbReference type="NCBI Taxonomy" id="649349"/>
    <lineage>
        <taxon>Bacteria</taxon>
        <taxon>Pseudomonadati</taxon>
        <taxon>Bacteroidota</taxon>
        <taxon>Cytophagia</taxon>
        <taxon>Cytophagales</taxon>
        <taxon>Leadbetterellaceae</taxon>
        <taxon>Leadbetterella</taxon>
    </lineage>
</organism>
<dbReference type="GO" id="GO:0005886">
    <property type="term" value="C:plasma membrane"/>
    <property type="evidence" value="ECO:0007669"/>
    <property type="project" value="UniProtKB-SubCell"/>
</dbReference>
<dbReference type="InterPro" id="IPR054331">
    <property type="entry name" value="LiaF_TM"/>
</dbReference>
<dbReference type="EMBL" id="CP002305">
    <property type="protein sequence ID" value="ADQ16930.1"/>
    <property type="molecule type" value="Genomic_DNA"/>
</dbReference>
<keyword evidence="2" id="KW-1003">Cell membrane</keyword>
<reference evidence="9 10" key="2">
    <citation type="journal article" date="2011" name="Stand. Genomic Sci.">
        <title>Complete genome sequence of Leadbetterella byssophila type strain (4M15).</title>
        <authorList>
            <person name="Abt B."/>
            <person name="Teshima H."/>
            <person name="Lucas S."/>
            <person name="Lapidus A."/>
            <person name="Del Rio T.G."/>
            <person name="Nolan M."/>
            <person name="Tice H."/>
            <person name="Cheng J.F."/>
            <person name="Pitluck S."/>
            <person name="Liolios K."/>
            <person name="Pagani I."/>
            <person name="Ivanova N."/>
            <person name="Mavromatis K."/>
            <person name="Pati A."/>
            <person name="Tapia R."/>
            <person name="Han C."/>
            <person name="Goodwin L."/>
            <person name="Chen A."/>
            <person name="Palaniappan K."/>
            <person name="Land M."/>
            <person name="Hauser L."/>
            <person name="Chang Y.J."/>
            <person name="Jeffries C.D."/>
            <person name="Rohde M."/>
            <person name="Goker M."/>
            <person name="Tindall B.J."/>
            <person name="Detter J.C."/>
            <person name="Woyke T."/>
            <person name="Bristow J."/>
            <person name="Eisen J.A."/>
            <person name="Markowitz V."/>
            <person name="Hugenholtz P."/>
            <person name="Klenk H.P."/>
            <person name="Kyrpides N.C."/>
        </authorList>
    </citation>
    <scope>NUCLEOTIDE SEQUENCE [LARGE SCALE GENOMIC DNA]</scope>
    <source>
        <strain evidence="10">DSM 17132 / JCM 16389 / KACC 11308 / NBRC 106382 / 4M15</strain>
    </source>
</reference>
<evidence type="ECO:0000313" key="10">
    <source>
        <dbReference type="Proteomes" id="UP000007435"/>
    </source>
</evidence>
<keyword evidence="5 6" id="KW-0472">Membrane</keyword>
<accession>E4RU96</accession>
<reference key="1">
    <citation type="submission" date="2010-11" db="EMBL/GenBank/DDBJ databases">
        <title>The complete genome of Leadbetterella byssophila DSM 17132.</title>
        <authorList>
            <consortium name="US DOE Joint Genome Institute (JGI-PGF)"/>
            <person name="Lucas S."/>
            <person name="Copeland A."/>
            <person name="Lapidus A."/>
            <person name="Glavina del Rio T."/>
            <person name="Dalin E."/>
            <person name="Tice H."/>
            <person name="Bruce D."/>
            <person name="Goodwin L."/>
            <person name="Pitluck S."/>
            <person name="Kyrpides N."/>
            <person name="Mavromatis K."/>
            <person name="Ivanova N."/>
            <person name="Teshima H."/>
            <person name="Brettin T."/>
            <person name="Detter J.C."/>
            <person name="Han C."/>
            <person name="Tapia R."/>
            <person name="Land M."/>
            <person name="Hauser L."/>
            <person name="Markowitz V."/>
            <person name="Cheng J.-F."/>
            <person name="Hugenholtz P."/>
            <person name="Woyke T."/>
            <person name="Wu D."/>
            <person name="Tindall B."/>
            <person name="Pomrenke H.G."/>
            <person name="Brambilla E."/>
            <person name="Klenk H.-P."/>
            <person name="Eisen J.A."/>
        </authorList>
    </citation>
    <scope>NUCLEOTIDE SEQUENCE [LARGE SCALE GENOMIC DNA]</scope>
    <source>
        <strain>DSM 17132</strain>
    </source>
</reference>
<comment type="subcellular location">
    <subcellularLocation>
        <location evidence="1">Cell membrane</location>
        <topology evidence="1">Single-pass membrane protein</topology>
    </subcellularLocation>
</comment>
<protein>
    <submittedName>
        <fullName evidence="9">PspC domain protein</fullName>
    </submittedName>
</protein>
<dbReference type="KEGG" id="lby:Lbys_1210"/>
<sequence>MYRIKNRDSILGGVCLGLAEHFRTDVTLIRIVFVILLFTPLPVGITYMVLWVLLPTRYGYLESVSNNLNVVNEMSNQTKNGNIAGGLVLIILGAIFSFKTFFDINLFTYIKNMWPLVLIGLGVWIIVKERDDLPHNHGGNPGGTSF</sequence>
<gene>
    <name evidence="9" type="ordered locus">Lbys_1210</name>
</gene>
<keyword evidence="4 6" id="KW-1133">Transmembrane helix</keyword>
<evidence type="ECO:0000259" key="7">
    <source>
        <dbReference type="Pfam" id="PF04024"/>
    </source>
</evidence>
<evidence type="ECO:0000259" key="8">
    <source>
        <dbReference type="Pfam" id="PF22570"/>
    </source>
</evidence>
<name>E4RU96_LEAB4</name>
<feature type="transmembrane region" description="Helical" evidence="6">
    <location>
        <begin position="83"/>
        <end position="102"/>
    </location>
</feature>
<feature type="transmembrane region" description="Helical" evidence="6">
    <location>
        <begin position="109"/>
        <end position="127"/>
    </location>
</feature>
<dbReference type="Pfam" id="PF22570">
    <property type="entry name" value="LiaF-TM"/>
    <property type="match status" value="1"/>
</dbReference>
<evidence type="ECO:0000256" key="2">
    <source>
        <dbReference type="ARBA" id="ARBA00022475"/>
    </source>
</evidence>
<evidence type="ECO:0000256" key="5">
    <source>
        <dbReference type="ARBA" id="ARBA00023136"/>
    </source>
</evidence>
<proteinExistence type="predicted"/>
<evidence type="ECO:0000256" key="3">
    <source>
        <dbReference type="ARBA" id="ARBA00022692"/>
    </source>
</evidence>
<dbReference type="AlphaFoldDB" id="E4RU96"/>
<dbReference type="PANTHER" id="PTHR33885:SF3">
    <property type="entry name" value="PHAGE SHOCK PROTEIN C"/>
    <property type="match status" value="1"/>
</dbReference>
<keyword evidence="10" id="KW-1185">Reference proteome</keyword>
<feature type="transmembrane region" description="Helical" evidence="6">
    <location>
        <begin position="31"/>
        <end position="54"/>
    </location>
</feature>